<feature type="compositionally biased region" description="Polar residues" evidence="1">
    <location>
        <begin position="234"/>
        <end position="244"/>
    </location>
</feature>
<reference evidence="2" key="1">
    <citation type="submission" date="2023-07" db="EMBL/GenBank/DDBJ databases">
        <authorList>
            <consortium name="AG Swart"/>
            <person name="Singh M."/>
            <person name="Singh A."/>
            <person name="Seah K."/>
            <person name="Emmerich C."/>
        </authorList>
    </citation>
    <scope>NUCLEOTIDE SEQUENCE</scope>
    <source>
        <strain evidence="2">DP1</strain>
    </source>
</reference>
<evidence type="ECO:0000313" key="3">
    <source>
        <dbReference type="Proteomes" id="UP001295684"/>
    </source>
</evidence>
<dbReference type="Proteomes" id="UP001295684">
    <property type="component" value="Unassembled WGS sequence"/>
</dbReference>
<name>A0AAD1XNH8_EUPCR</name>
<dbReference type="InterPro" id="IPR011990">
    <property type="entry name" value="TPR-like_helical_dom_sf"/>
</dbReference>
<feature type="compositionally biased region" description="Basic and acidic residues" evidence="1">
    <location>
        <begin position="224"/>
        <end position="233"/>
    </location>
</feature>
<protein>
    <submittedName>
        <fullName evidence="2">Uncharacterized protein</fullName>
    </submittedName>
</protein>
<sequence>MNKSSKGKRENNCYIYVGWANRQQKKVSEMNMMEGISEVNLLRNNSHDSFDSIFNKELDLDIEEVPMVLYELHENAIYYIEREEWEKALVLLQKAQIIIEQANVERFKKDRLVIIIIFHNTALCYQMLGSLEDASLFLETCILNLEILSMMPCFQKTEVKSNILSLECILRMQLCALLSQLHRHQEALYHCQIAVRIGHFIFKDLKRYCESLVYRESYANIDKKQDEETDSKHQNSPKANSKLPTTRIEVKTDRSMDMNKLRSSARKGNMELKKKDTSRKGSINSASTDDSDGEPMSIFHKGYKKIYPILKEFEKYLVKEDNLQSKLNNFSTDQKDTLKNKERFQYKVSEQEKLIKSRIEEITKNEEVNLENMLGFINQKKLNSYLNISNIMRLNKLDFNDLYYTRDLDMTLTRKPILEKIMLIITSYFCMGTELRFLKQLQVDGFKDSVEAQFWHGNALEMAFVFLPSESPYVKHLVHSYTKHHSPSSQSIPEGYEMAPNVKILRALRGVHNSKSNPIIQDCDYIYNSKSDLDIESKVSKEFSQNMIKHIKNAMVKISPLDMPNNDYFKYIDDKMIELGVKNQSRTNENKQRKSIASERESCIMLNKVQTRDQEVQVAPDFKPTKVYIDRALSAKCLTTKVFKPKLKQTTDAAVNTKERFILTQKNDSRYSSGNSSLNTPSSGALFANRITKNSQSRHSNELERQYMLKKKYNEKLQNYPHTRLTPGSYDSQDRPNSIAGSIKLRKSHDSSQSSLKSNKLEMYDNKKYNSSKNHFRKSENNQVLSQNNNKRRTSSSKRRYHQNSNKIFVNKHLTSLDHGAAERGQGLLPQGNTAGSNMSFDEEVNNISKGHRSNHSLSSIDHPRQNRYSKISMANPSISKPKMNPIRISNKGFNNRSNSSSTIKKKKSKSSNLSVSRIDQSFPRDDNNYLKDSGSTKVRKGTIEMKIKSTLNDQMSTLQHQINIMSFGQNLKTPQFKIPSNQFQIKKQYFTKGFSESNSNRRRKKSQEQKEKINHSMIYDQVSRLNR</sequence>
<feature type="compositionally biased region" description="Polar residues" evidence="1">
    <location>
        <begin position="867"/>
        <end position="879"/>
    </location>
</feature>
<dbReference type="EMBL" id="CAMPGE010017450">
    <property type="protein sequence ID" value="CAI2375933.1"/>
    <property type="molecule type" value="Genomic_DNA"/>
</dbReference>
<accession>A0AAD1XNH8</accession>
<feature type="compositionally biased region" description="Basic residues" evidence="1">
    <location>
        <begin position="790"/>
        <end position="802"/>
    </location>
</feature>
<keyword evidence="3" id="KW-1185">Reference proteome</keyword>
<feature type="compositionally biased region" description="Basic and acidic residues" evidence="1">
    <location>
        <begin position="759"/>
        <end position="768"/>
    </location>
</feature>
<comment type="caution">
    <text evidence="2">The sequence shown here is derived from an EMBL/GenBank/DDBJ whole genome shotgun (WGS) entry which is preliminary data.</text>
</comment>
<dbReference type="AlphaFoldDB" id="A0AAD1XNH8"/>
<feature type="region of interest" description="Disordered" evidence="1">
    <location>
        <begin position="849"/>
        <end position="936"/>
    </location>
</feature>
<feature type="region of interest" description="Disordered" evidence="1">
    <location>
        <begin position="224"/>
        <end position="293"/>
    </location>
</feature>
<feature type="compositionally biased region" description="Basic and acidic residues" evidence="1">
    <location>
        <begin position="268"/>
        <end position="279"/>
    </location>
</feature>
<proteinExistence type="predicted"/>
<evidence type="ECO:0000313" key="2">
    <source>
        <dbReference type="EMBL" id="CAI2375933.1"/>
    </source>
</evidence>
<gene>
    <name evidence="2" type="ORF">ECRASSUSDP1_LOCUS17300</name>
</gene>
<evidence type="ECO:0000256" key="1">
    <source>
        <dbReference type="SAM" id="MobiDB-lite"/>
    </source>
</evidence>
<feature type="region of interest" description="Disordered" evidence="1">
    <location>
        <begin position="996"/>
        <end position="1028"/>
    </location>
</feature>
<dbReference type="SUPFAM" id="SSF48452">
    <property type="entry name" value="TPR-like"/>
    <property type="match status" value="1"/>
</dbReference>
<feature type="compositionally biased region" description="Basic and acidic residues" evidence="1">
    <location>
        <begin position="248"/>
        <end position="260"/>
    </location>
</feature>
<organism evidence="2 3">
    <name type="scientific">Euplotes crassus</name>
    <dbReference type="NCBI Taxonomy" id="5936"/>
    <lineage>
        <taxon>Eukaryota</taxon>
        <taxon>Sar</taxon>
        <taxon>Alveolata</taxon>
        <taxon>Ciliophora</taxon>
        <taxon>Intramacronucleata</taxon>
        <taxon>Spirotrichea</taxon>
        <taxon>Hypotrichia</taxon>
        <taxon>Euplotida</taxon>
        <taxon>Euplotidae</taxon>
        <taxon>Moneuplotes</taxon>
    </lineage>
</organism>
<feature type="region of interest" description="Disordered" evidence="1">
    <location>
        <begin position="716"/>
        <end position="807"/>
    </location>
</feature>
<feature type="compositionally biased region" description="Polar residues" evidence="1">
    <location>
        <begin position="729"/>
        <end position="740"/>
    </location>
</feature>